<feature type="region of interest" description="Disordered" evidence="1">
    <location>
        <begin position="131"/>
        <end position="346"/>
    </location>
</feature>
<feature type="compositionally biased region" description="Basic and acidic residues" evidence="1">
    <location>
        <begin position="173"/>
        <end position="183"/>
    </location>
</feature>
<feature type="compositionally biased region" description="Low complexity" evidence="1">
    <location>
        <begin position="455"/>
        <end position="491"/>
    </location>
</feature>
<feature type="region of interest" description="Disordered" evidence="1">
    <location>
        <begin position="629"/>
        <end position="656"/>
    </location>
</feature>
<feature type="compositionally biased region" description="Polar residues" evidence="1">
    <location>
        <begin position="243"/>
        <end position="253"/>
    </location>
</feature>
<feature type="compositionally biased region" description="Basic and acidic residues" evidence="1">
    <location>
        <begin position="148"/>
        <end position="165"/>
    </location>
</feature>
<dbReference type="GeneTree" id="ENSGT00940000163029"/>
<dbReference type="PANTHER" id="PTHR15566">
    <property type="entry name" value="POM121-LIKE"/>
    <property type="match status" value="1"/>
</dbReference>
<feature type="region of interest" description="Disordered" evidence="1">
    <location>
        <begin position="375"/>
        <end position="421"/>
    </location>
</feature>
<evidence type="ECO:0000313" key="3">
    <source>
        <dbReference type="Proteomes" id="UP000002281"/>
    </source>
</evidence>
<feature type="region of interest" description="Disordered" evidence="1">
    <location>
        <begin position="500"/>
        <end position="519"/>
    </location>
</feature>
<gene>
    <name evidence="2" type="primary">LOC111774246</name>
</gene>
<sequence>MGGSQGRLCPSRPPRALWGQRLPRGLRRLQPLHRTCRLPLAVRGHPAVHAPPPTRRTSGRNAATSHPRFLIAPPRWGALTRKILHSFLGVLSSMCRPGHQNKAMISALTPEKSCSSPSAEDKVTPCVVQEQGVTPMPPTTPRCAQDPSTEKMLLRTPGESRKETAEQEEDPPVIERQDDEGRGPDNPGEASSAFRPLGLQGGLCSIVPRPGPLQGTHHSMSPEDRSIQKSQTSCMSSCPRRNAITSSYSSTRGFPSVQRRMGPATAHTWLPQRPSEKVIPEGRGSPSAGSGLSHRKTQRGKDAEPTPGQTETQSICSPTPDRSRPRKRKTPLLPSRHGAPLRLPPAPELGFRVTVEDLASEKEAALRTIDSALRGETEAVRDHGTTQPSCSVPVPAAATAPPPAVPLAPSMTSKGGKRRKVQDTMGPLTILETAGAASVGHPLWQRKHSSPGPLPSQSQPLPGTSSPSLPSALSTLLSPASSPGSGSAVLSAGRQGALLPAPGRAPGMESAIGSPTSACWAPAPAAASPPCFLLKSTWGHPRNGGGGGHSKPKAAVSAAADASSAFSAAWSTSPMCTDSPVSTSQRPPPITDPGAAPSTGLPIIPAGSSSPSPCISTGLAPWAAADTEVTPMDTTPAPQPLLEGSAAGSSGSISSPALALQMSPRDSMASVTSSLSPLRFCGRTPTPKLPTNPGAVAQSKSGAPNGQQHGATTLPSSLQKGTRAAPAPPRAPTPAPGQPAGDSTTWAAFRVATPTPSILGTHSSTWPGLAATPAVFPSGTAHASGLAPATYKRSTVTHAGTRMRQPQSQFGSRSHMPFRLQVLVASKGFDSRSALSFLTRSFRALSLRAQTSVAPSTTHRYGGSLGQNTWGPPPQSVPMVTARPSTRQNPGSGCTTAPSSSRIPGGLCRKRRLTSG</sequence>
<feature type="region of interest" description="Disordered" evidence="1">
    <location>
        <begin position="443"/>
        <end position="491"/>
    </location>
</feature>
<proteinExistence type="predicted"/>
<evidence type="ECO:0000256" key="1">
    <source>
        <dbReference type="SAM" id="MobiDB-lite"/>
    </source>
</evidence>
<reference evidence="2" key="2">
    <citation type="submission" date="2025-08" db="UniProtKB">
        <authorList>
            <consortium name="Ensembl"/>
        </authorList>
    </citation>
    <scope>IDENTIFICATION</scope>
    <source>
        <strain evidence="2">Thoroughbred</strain>
    </source>
</reference>
<feature type="region of interest" description="Disordered" evidence="1">
    <location>
        <begin position="782"/>
        <end position="813"/>
    </location>
</feature>
<feature type="region of interest" description="Disordered" evidence="1">
    <location>
        <begin position="854"/>
        <end position="916"/>
    </location>
</feature>
<name>A0A9L0RA03_HORSE</name>
<dbReference type="AlphaFoldDB" id="A0A9L0RA03"/>
<evidence type="ECO:0000313" key="2">
    <source>
        <dbReference type="Ensembl" id="ENSECAP00000059306.1"/>
    </source>
</evidence>
<dbReference type="Proteomes" id="UP000002281">
    <property type="component" value="Chromosome 7"/>
</dbReference>
<evidence type="ECO:0008006" key="4">
    <source>
        <dbReference type="Google" id="ProtNLM"/>
    </source>
</evidence>
<dbReference type="Ensembl" id="ENSECAT00000102672.1">
    <property type="protein sequence ID" value="ENSECAP00000059306.1"/>
    <property type="gene ID" value="ENSECAG00000021268.3"/>
</dbReference>
<feature type="compositionally biased region" description="Pro residues" evidence="1">
    <location>
        <begin position="726"/>
        <end position="737"/>
    </location>
</feature>
<keyword evidence="3" id="KW-1185">Reference proteome</keyword>
<feature type="region of interest" description="Disordered" evidence="1">
    <location>
        <begin position="572"/>
        <end position="612"/>
    </location>
</feature>
<protein>
    <recommendedName>
        <fullName evidence="4">POM121 transmembrane nucleoporin like 2</fullName>
    </recommendedName>
</protein>
<feature type="compositionally biased region" description="Low complexity" evidence="1">
    <location>
        <begin position="388"/>
        <end position="399"/>
    </location>
</feature>
<feature type="region of interest" description="Disordered" evidence="1">
    <location>
        <begin position="677"/>
        <end position="743"/>
    </location>
</feature>
<feature type="compositionally biased region" description="Polar residues" evidence="1">
    <location>
        <begin position="883"/>
        <end position="902"/>
    </location>
</feature>
<feature type="compositionally biased region" description="Low complexity" evidence="1">
    <location>
        <begin position="602"/>
        <end position="612"/>
    </location>
</feature>
<accession>A0A9L0RA03</accession>
<organism evidence="2 3">
    <name type="scientific">Equus caballus</name>
    <name type="common">Horse</name>
    <dbReference type="NCBI Taxonomy" id="9796"/>
    <lineage>
        <taxon>Eukaryota</taxon>
        <taxon>Metazoa</taxon>
        <taxon>Chordata</taxon>
        <taxon>Craniata</taxon>
        <taxon>Vertebrata</taxon>
        <taxon>Euteleostomi</taxon>
        <taxon>Mammalia</taxon>
        <taxon>Eutheria</taxon>
        <taxon>Laurasiatheria</taxon>
        <taxon>Perissodactyla</taxon>
        <taxon>Equidae</taxon>
        <taxon>Equus</taxon>
    </lineage>
</organism>
<feature type="compositionally biased region" description="Basic and acidic residues" evidence="1">
    <location>
        <begin position="375"/>
        <end position="384"/>
    </location>
</feature>
<feature type="compositionally biased region" description="Polar residues" evidence="1">
    <location>
        <begin position="698"/>
        <end position="720"/>
    </location>
</feature>
<dbReference type="Pfam" id="PF15229">
    <property type="entry name" value="POM121"/>
    <property type="match status" value="1"/>
</dbReference>
<feature type="compositionally biased region" description="Polar residues" evidence="1">
    <location>
        <begin position="307"/>
        <end position="317"/>
    </location>
</feature>
<reference evidence="2" key="3">
    <citation type="submission" date="2025-09" db="UniProtKB">
        <authorList>
            <consortium name="Ensembl"/>
        </authorList>
    </citation>
    <scope>IDENTIFICATION</scope>
    <source>
        <strain evidence="2">Thoroughbred</strain>
    </source>
</reference>
<feature type="compositionally biased region" description="Polar residues" evidence="1">
    <location>
        <begin position="792"/>
        <end position="812"/>
    </location>
</feature>
<dbReference type="PANTHER" id="PTHR15566:SF4">
    <property type="entry name" value="POM121-LIKE PROTEIN 1-RELATED"/>
    <property type="match status" value="1"/>
</dbReference>
<feature type="compositionally biased region" description="Low complexity" evidence="1">
    <location>
        <begin position="641"/>
        <end position="656"/>
    </location>
</feature>
<dbReference type="InterPro" id="IPR043220">
    <property type="entry name" value="POM121-like_prot_1"/>
</dbReference>
<reference evidence="2 3" key="1">
    <citation type="journal article" date="2009" name="Science">
        <title>Genome sequence, comparative analysis, and population genetics of the domestic horse.</title>
        <authorList>
            <consortium name="Broad Institute Genome Sequencing Platform"/>
            <consortium name="Broad Institute Whole Genome Assembly Team"/>
            <person name="Wade C.M."/>
            <person name="Giulotto E."/>
            <person name="Sigurdsson S."/>
            <person name="Zoli M."/>
            <person name="Gnerre S."/>
            <person name="Imsland F."/>
            <person name="Lear T.L."/>
            <person name="Adelson D.L."/>
            <person name="Bailey E."/>
            <person name="Bellone R.R."/>
            <person name="Bloecker H."/>
            <person name="Distl O."/>
            <person name="Edgar R.C."/>
            <person name="Garber M."/>
            <person name="Leeb T."/>
            <person name="Mauceli E."/>
            <person name="MacLeod J.N."/>
            <person name="Penedo M.C.T."/>
            <person name="Raison J.M."/>
            <person name="Sharpe T."/>
            <person name="Vogel J."/>
            <person name="Andersson L."/>
            <person name="Antczak D.F."/>
            <person name="Biagi T."/>
            <person name="Binns M.M."/>
            <person name="Chowdhary B.P."/>
            <person name="Coleman S.J."/>
            <person name="Della Valle G."/>
            <person name="Fryc S."/>
            <person name="Guerin G."/>
            <person name="Hasegawa T."/>
            <person name="Hill E.W."/>
            <person name="Jurka J."/>
            <person name="Kiialainen A."/>
            <person name="Lindgren G."/>
            <person name="Liu J."/>
            <person name="Magnani E."/>
            <person name="Mickelson J.R."/>
            <person name="Murray J."/>
            <person name="Nergadze S.G."/>
            <person name="Onofrio R."/>
            <person name="Pedroni S."/>
            <person name="Piras M.F."/>
            <person name="Raudsepp T."/>
            <person name="Rocchi M."/>
            <person name="Roeed K.H."/>
            <person name="Ryder O.A."/>
            <person name="Searle S."/>
            <person name="Skow L."/>
            <person name="Swinburne J.E."/>
            <person name="Syvaenen A.C."/>
            <person name="Tozaki T."/>
            <person name="Valberg S.J."/>
            <person name="Vaudin M."/>
            <person name="White J.R."/>
            <person name="Zody M.C."/>
            <person name="Lander E.S."/>
            <person name="Lindblad-Toh K."/>
        </authorList>
    </citation>
    <scope>NUCLEOTIDE SEQUENCE [LARGE SCALE GENOMIC DNA]</scope>
    <source>
        <strain evidence="2 3">Thoroughbred</strain>
    </source>
</reference>
<feature type="compositionally biased region" description="Polar residues" evidence="1">
    <location>
        <begin position="574"/>
        <end position="585"/>
    </location>
</feature>
<dbReference type="OrthoDB" id="6510268at2759"/>